<dbReference type="AlphaFoldDB" id="A0A160VU22"/>
<accession>A0A160VU22</accession>
<organism evidence="1 2">
    <name type="scientific">Thermococcus chitonophagus</name>
    <dbReference type="NCBI Taxonomy" id="54262"/>
    <lineage>
        <taxon>Archaea</taxon>
        <taxon>Methanobacteriati</taxon>
        <taxon>Methanobacteriota</taxon>
        <taxon>Thermococci</taxon>
        <taxon>Thermococcales</taxon>
        <taxon>Thermococcaceae</taxon>
        <taxon>Thermococcus</taxon>
    </lineage>
</organism>
<evidence type="ECO:0000313" key="2">
    <source>
        <dbReference type="Proteomes" id="UP000093069"/>
    </source>
</evidence>
<protein>
    <submittedName>
        <fullName evidence="1">Uncharacterized protein</fullName>
    </submittedName>
</protein>
<proteinExistence type="predicted"/>
<dbReference type="KEGG" id="tch:CHITON_1743"/>
<reference evidence="2" key="1">
    <citation type="submission" date="2016-01" db="EMBL/GenBank/DDBJ databases">
        <authorList>
            <person name="Vorgias C.E."/>
        </authorList>
    </citation>
    <scope>NUCLEOTIDE SEQUENCE [LARGE SCALE GENOMIC DNA]</scope>
</reference>
<sequence>MGTKLRYLRSSEYLLSIPGDNISIIPTQKKETKTDRLTRLVIPSTKQPMLRERNAREK</sequence>
<gene>
    <name evidence="1" type="ORF">CHITON_1743</name>
</gene>
<name>A0A160VU22_9EURY</name>
<dbReference type="Proteomes" id="UP000093069">
    <property type="component" value="Chromosome I"/>
</dbReference>
<evidence type="ECO:0000313" key="1">
    <source>
        <dbReference type="EMBL" id="CUX78522.1"/>
    </source>
</evidence>
<dbReference type="STRING" id="54262.CHITON_1743"/>
<dbReference type="EMBL" id="LN999010">
    <property type="protein sequence ID" value="CUX78522.1"/>
    <property type="molecule type" value="Genomic_DNA"/>
</dbReference>